<evidence type="ECO:0008006" key="4">
    <source>
        <dbReference type="Google" id="ProtNLM"/>
    </source>
</evidence>
<reference evidence="3" key="1">
    <citation type="submission" date="2017-04" db="EMBL/GenBank/DDBJ databases">
        <title>Function of individual gut microbiota members based on whole genome sequencing of pure cultures obtained from chicken caecum.</title>
        <authorList>
            <person name="Medvecky M."/>
            <person name="Cejkova D."/>
            <person name="Polansky O."/>
            <person name="Karasova D."/>
            <person name="Kubasova T."/>
            <person name="Cizek A."/>
            <person name="Rychlik I."/>
        </authorList>
    </citation>
    <scope>NUCLEOTIDE SEQUENCE [LARGE SCALE GENOMIC DNA]</scope>
    <source>
        <strain evidence="3">An42</strain>
    </source>
</reference>
<accession>A0A9Q5X8S2</accession>
<feature type="chain" id="PRO_5040203187" description="T9SS C-terminal target domain-containing protein" evidence="1">
    <location>
        <begin position="24"/>
        <end position="550"/>
    </location>
</feature>
<evidence type="ECO:0000313" key="3">
    <source>
        <dbReference type="Proteomes" id="UP000195975"/>
    </source>
</evidence>
<protein>
    <recommendedName>
        <fullName evidence="4">T9SS C-terminal target domain-containing protein</fullName>
    </recommendedName>
</protein>
<proteinExistence type="predicted"/>
<name>A0A9Q5X8S2_9BACT</name>
<comment type="caution">
    <text evidence="2">The sequence shown here is derived from an EMBL/GenBank/DDBJ whole genome shotgun (WGS) entry which is preliminary data.</text>
</comment>
<dbReference type="EMBL" id="NFIJ01000003">
    <property type="protein sequence ID" value="OUO06453.1"/>
    <property type="molecule type" value="Genomic_DNA"/>
</dbReference>
<dbReference type="RefSeq" id="WP_087375249.1">
    <property type="nucleotide sequence ID" value="NZ_CAJLBM010000007.1"/>
</dbReference>
<dbReference type="InterPro" id="IPR026444">
    <property type="entry name" value="Secre_tail"/>
</dbReference>
<feature type="signal peptide" evidence="1">
    <location>
        <begin position="1"/>
        <end position="23"/>
    </location>
</feature>
<dbReference type="AlphaFoldDB" id="A0A9Q5X8S2"/>
<sequence length="550" mass="59132">MKKVFTSISMALCLVASSFTTSAQTVQLSEAQKTEIQKEVLPVVFEQIKEQTGLDILGWAQPQLTKDFIQSLPVLNTQSGFRADSPTPYSVKPDSIVINMKAINAGISLLTGDIKVDFEDYTTRTIPMVGDMLLGRPLTIDVPGKIQVISSRMGEVAEITIEVTGEDGQLVPFGMDMAISLLGKGAEPLLSFSFVQNPATSLLEATVDIQEGMHSIWGLVKGMLQLPELPQLDYKITVNLSGIFTGELPMSLYGIPESGEAKELPMGDAVVALDLNKTIPVNYINVTSYENAQANRWSKYTFIQEQAASGMTVAIEDHTALEGNWEQLKYNGAFIIRMSDSKSTVADVKTAAQTVIERVVSELATTGEASIYTMSITKSIDSNGDGVRDNNDIEVPVMDIEVTPSISGTNAIADINIKSYKQEDTDVVIDTEMNLKATADLAGSKVIKIEIMQGDVTMGSAYFTSNIAGIVTSNDDITINTVKVTPVEGGIYIDNSGKATYRIVNMSGATIANGTVSGDNAYISTSSLAKGIYVIVVTENGVSQSVKFAR</sequence>
<dbReference type="NCBIfam" id="TIGR04183">
    <property type="entry name" value="Por_Secre_tail"/>
    <property type="match status" value="1"/>
</dbReference>
<gene>
    <name evidence="2" type="ORF">B5F96_05305</name>
</gene>
<evidence type="ECO:0000256" key="1">
    <source>
        <dbReference type="SAM" id="SignalP"/>
    </source>
</evidence>
<keyword evidence="1" id="KW-0732">Signal</keyword>
<dbReference type="Proteomes" id="UP000195975">
    <property type="component" value="Unassembled WGS sequence"/>
</dbReference>
<organism evidence="2 3">
    <name type="scientific">Parabacteroides johnsonii</name>
    <dbReference type="NCBI Taxonomy" id="387661"/>
    <lineage>
        <taxon>Bacteria</taxon>
        <taxon>Pseudomonadati</taxon>
        <taxon>Bacteroidota</taxon>
        <taxon>Bacteroidia</taxon>
        <taxon>Bacteroidales</taxon>
        <taxon>Tannerellaceae</taxon>
        <taxon>Parabacteroides</taxon>
    </lineage>
</organism>
<evidence type="ECO:0000313" key="2">
    <source>
        <dbReference type="EMBL" id="OUO06453.1"/>
    </source>
</evidence>